<evidence type="ECO:0000259" key="10">
    <source>
        <dbReference type="Pfam" id="PF01035"/>
    </source>
</evidence>
<dbReference type="InterPro" id="IPR036631">
    <property type="entry name" value="MGMT_N_sf"/>
</dbReference>
<dbReference type="Pfam" id="PF02870">
    <property type="entry name" value="Methyltransf_1N"/>
    <property type="match status" value="1"/>
</dbReference>
<reference evidence="12 14" key="1">
    <citation type="submission" date="2019-05" db="EMBL/GenBank/DDBJ databases">
        <title>Draft genomes of eight strains of Campylobacter helveticus isolated from cats and a dog in New Zealand.</title>
        <authorList>
            <person name="Bojanic K."/>
            <person name="Midwinter A.C."/>
            <person name="Biggs P.J."/>
            <person name="Acke E."/>
            <person name="Cornelius A.J."/>
            <person name="Marshall J.C."/>
        </authorList>
    </citation>
    <scope>NUCLEOTIDE SEQUENCE [LARGE SCALE GENOMIC DNA]</scope>
    <source>
        <strain evidence="12 14">ACP123b</strain>
    </source>
</reference>
<evidence type="ECO:0000256" key="3">
    <source>
        <dbReference type="ARBA" id="ARBA00022490"/>
    </source>
</evidence>
<keyword evidence="6 9" id="KW-0227">DNA damage</keyword>
<dbReference type="GeneID" id="52036835"/>
<sequence>MFKFYYKSPFCYLLIQSEGEFLQSVKFCQQKGSEEDMCALLREVKRELDFYFSGRLRNFSVPLKFSAGAFETKVYEALRQIPYGTTKTYKEVAELIAHPKAFRAVGNANAKNVLPIFIPCHRVVASCGLGGYSGGLEVKKFLLKSEGVKL</sequence>
<dbReference type="InterPro" id="IPR023546">
    <property type="entry name" value="MGMT"/>
</dbReference>
<dbReference type="Pfam" id="PF01035">
    <property type="entry name" value="DNA_binding_1"/>
    <property type="match status" value="1"/>
</dbReference>
<keyword evidence="5 9" id="KW-0808">Transferase</keyword>
<dbReference type="InterPro" id="IPR014048">
    <property type="entry name" value="MethylDNA_cys_MeTrfase_DNA-bd"/>
</dbReference>
<evidence type="ECO:0000313" key="12">
    <source>
        <dbReference type="EMBL" id="TNB56037.1"/>
    </source>
</evidence>
<accession>A0AAX2UGW3</accession>
<feature type="domain" description="Methylated-DNA-[protein]-cysteine S-methyltransferase DNA binding" evidence="10">
    <location>
        <begin position="69"/>
        <end position="148"/>
    </location>
</feature>
<dbReference type="RefSeq" id="WP_082199769.1">
    <property type="nucleotide sequence ID" value="NZ_CAUWMG010000029.1"/>
</dbReference>
<evidence type="ECO:0000256" key="1">
    <source>
        <dbReference type="ARBA" id="ARBA00001286"/>
    </source>
</evidence>
<evidence type="ECO:0000256" key="6">
    <source>
        <dbReference type="ARBA" id="ARBA00022763"/>
    </source>
</evidence>
<evidence type="ECO:0000256" key="8">
    <source>
        <dbReference type="ARBA" id="ARBA00049348"/>
    </source>
</evidence>
<feature type="domain" description="Methylguanine DNA methyltransferase ribonuclease-like" evidence="11">
    <location>
        <begin position="2"/>
        <end position="64"/>
    </location>
</feature>
<dbReference type="EC" id="2.1.1.63" evidence="9"/>
<dbReference type="NCBIfam" id="TIGR00589">
    <property type="entry name" value="ogt"/>
    <property type="match status" value="1"/>
</dbReference>
<dbReference type="Gene3D" id="3.30.160.70">
    <property type="entry name" value="Methylated DNA-protein cysteine methyltransferase domain"/>
    <property type="match status" value="1"/>
</dbReference>
<evidence type="ECO:0000256" key="4">
    <source>
        <dbReference type="ARBA" id="ARBA00022603"/>
    </source>
</evidence>
<dbReference type="AlphaFoldDB" id="A0AAX2UGW3"/>
<dbReference type="GO" id="GO:0003908">
    <property type="term" value="F:methylated-DNA-[protein]-cysteine S-methyltransferase activity"/>
    <property type="evidence" value="ECO:0007669"/>
    <property type="project" value="UniProtKB-UniRule"/>
</dbReference>
<evidence type="ECO:0000313" key="15">
    <source>
        <dbReference type="Proteomes" id="UP000321317"/>
    </source>
</evidence>
<dbReference type="InterPro" id="IPR008332">
    <property type="entry name" value="MethylG_MeTrfase_N"/>
</dbReference>
<evidence type="ECO:0000259" key="11">
    <source>
        <dbReference type="Pfam" id="PF02870"/>
    </source>
</evidence>
<dbReference type="SUPFAM" id="SSF46767">
    <property type="entry name" value="Methylated DNA-protein cysteine methyltransferase, C-terminal domain"/>
    <property type="match status" value="1"/>
</dbReference>
<comment type="function">
    <text evidence="9">Involved in the cellular defense against the biological effects of O6-methylguanine (O6-MeG) and O4-methylthymine (O4-MeT) in DNA. Repairs the methylated nucleobase in DNA by stoichiometrically transferring the methyl group to a cysteine residue in the enzyme. This is a suicide reaction: the enzyme is irreversibly inactivated.</text>
</comment>
<evidence type="ECO:0000256" key="2">
    <source>
        <dbReference type="ARBA" id="ARBA00008711"/>
    </source>
</evidence>
<dbReference type="PANTHER" id="PTHR10815">
    <property type="entry name" value="METHYLATED-DNA--PROTEIN-CYSTEINE METHYLTRANSFERASE"/>
    <property type="match status" value="1"/>
</dbReference>
<dbReference type="InterPro" id="IPR001497">
    <property type="entry name" value="MethylDNA_cys_MeTrfase_AS"/>
</dbReference>
<dbReference type="PANTHER" id="PTHR10815:SF13">
    <property type="entry name" value="METHYLATED-DNA--PROTEIN-CYSTEINE METHYLTRANSFERASE"/>
    <property type="match status" value="1"/>
</dbReference>
<evidence type="ECO:0000256" key="7">
    <source>
        <dbReference type="ARBA" id="ARBA00023204"/>
    </source>
</evidence>
<comment type="catalytic activity">
    <reaction evidence="8 9">
        <text>a 6-O-methyl-2'-deoxyguanosine in DNA + L-cysteinyl-[protein] = S-methyl-L-cysteinyl-[protein] + a 2'-deoxyguanosine in DNA</text>
        <dbReference type="Rhea" id="RHEA:24000"/>
        <dbReference type="Rhea" id="RHEA-COMP:10131"/>
        <dbReference type="Rhea" id="RHEA-COMP:10132"/>
        <dbReference type="Rhea" id="RHEA-COMP:11367"/>
        <dbReference type="Rhea" id="RHEA-COMP:11368"/>
        <dbReference type="ChEBI" id="CHEBI:29950"/>
        <dbReference type="ChEBI" id="CHEBI:82612"/>
        <dbReference type="ChEBI" id="CHEBI:85445"/>
        <dbReference type="ChEBI" id="CHEBI:85448"/>
        <dbReference type="EC" id="2.1.1.63"/>
    </reaction>
</comment>
<comment type="subcellular location">
    <subcellularLocation>
        <location evidence="9">Cytoplasm</location>
    </subcellularLocation>
</comment>
<protein>
    <recommendedName>
        <fullName evidence="9">Methylated-DNA--protein-cysteine methyltransferase</fullName>
        <ecNumber evidence="9">2.1.1.63</ecNumber>
    </recommendedName>
    <alternativeName>
        <fullName evidence="9">6-O-methylguanine-DNA methyltransferase</fullName>
        <shortName evidence="9">MGMT</shortName>
    </alternativeName>
    <alternativeName>
        <fullName evidence="9">O-6-methylguanine-DNA-alkyltransferase</fullName>
    </alternativeName>
</protein>
<dbReference type="Gene3D" id="1.10.10.10">
    <property type="entry name" value="Winged helix-like DNA-binding domain superfamily/Winged helix DNA-binding domain"/>
    <property type="match status" value="1"/>
</dbReference>
<comment type="caution">
    <text evidence="12">The sequence shown here is derived from an EMBL/GenBank/DDBJ whole genome shotgun (WGS) entry which is preliminary data.</text>
</comment>
<evidence type="ECO:0000256" key="9">
    <source>
        <dbReference type="HAMAP-Rule" id="MF_00772"/>
    </source>
</evidence>
<dbReference type="Proteomes" id="UP000306813">
    <property type="component" value="Unassembled WGS sequence"/>
</dbReference>
<dbReference type="Proteomes" id="UP000321317">
    <property type="component" value="Unassembled WGS sequence"/>
</dbReference>
<proteinExistence type="inferred from homology"/>
<keyword evidence="7 9" id="KW-0234">DNA repair</keyword>
<feature type="active site" description="Nucleophile; methyl group acceptor" evidence="9">
    <location>
        <position position="120"/>
    </location>
</feature>
<comment type="miscellaneous">
    <text evidence="9">This enzyme catalyzes only one turnover and therefore is not strictly catalytic. According to one definition, an enzyme is a biocatalyst that acts repeatedly and over many reaction cycles.</text>
</comment>
<dbReference type="KEGG" id="chv:CHELV3228_0928"/>
<comment type="similarity">
    <text evidence="2 9">Belongs to the MGMT family.</text>
</comment>
<dbReference type="EMBL" id="VRMA01000054">
    <property type="protein sequence ID" value="TXK56518.1"/>
    <property type="molecule type" value="Genomic_DNA"/>
</dbReference>
<dbReference type="FunFam" id="1.10.10.10:FF:000214">
    <property type="entry name" value="Methylated-DNA--protein-cysteine methyltransferase"/>
    <property type="match status" value="1"/>
</dbReference>
<reference evidence="13 15" key="2">
    <citation type="submission" date="2019-08" db="EMBL/GenBank/DDBJ databases">
        <title>Rapid identification of Enteric Bacteria from Whole Genome Sequences (WGS) using Average Nucleotide Identity (ANI).</title>
        <authorList>
            <person name="Lane C."/>
        </authorList>
    </citation>
    <scope>NUCLEOTIDE SEQUENCE [LARGE SCALE GENOMIC DNA]</scope>
    <source>
        <strain evidence="13 15">D4984</strain>
    </source>
</reference>
<dbReference type="GO" id="GO:0006307">
    <property type="term" value="P:DNA alkylation repair"/>
    <property type="evidence" value="ECO:0007669"/>
    <property type="project" value="UniProtKB-UniRule"/>
</dbReference>
<dbReference type="EMBL" id="VDBS01000062">
    <property type="protein sequence ID" value="TNB56037.1"/>
    <property type="molecule type" value="Genomic_DNA"/>
</dbReference>
<dbReference type="GO" id="GO:0005737">
    <property type="term" value="C:cytoplasm"/>
    <property type="evidence" value="ECO:0007669"/>
    <property type="project" value="UniProtKB-SubCell"/>
</dbReference>
<dbReference type="HAMAP" id="MF_00772">
    <property type="entry name" value="OGT"/>
    <property type="match status" value="1"/>
</dbReference>
<dbReference type="InterPro" id="IPR036217">
    <property type="entry name" value="MethylDNA_cys_MeTrfase_DNAb"/>
</dbReference>
<evidence type="ECO:0000313" key="13">
    <source>
        <dbReference type="EMBL" id="TXK56518.1"/>
    </source>
</evidence>
<comment type="catalytic activity">
    <reaction evidence="1 9">
        <text>a 4-O-methyl-thymidine in DNA + L-cysteinyl-[protein] = a thymidine in DNA + S-methyl-L-cysteinyl-[protein]</text>
        <dbReference type="Rhea" id="RHEA:53428"/>
        <dbReference type="Rhea" id="RHEA-COMP:10131"/>
        <dbReference type="Rhea" id="RHEA-COMP:10132"/>
        <dbReference type="Rhea" id="RHEA-COMP:13555"/>
        <dbReference type="Rhea" id="RHEA-COMP:13556"/>
        <dbReference type="ChEBI" id="CHEBI:29950"/>
        <dbReference type="ChEBI" id="CHEBI:82612"/>
        <dbReference type="ChEBI" id="CHEBI:137386"/>
        <dbReference type="ChEBI" id="CHEBI:137387"/>
        <dbReference type="EC" id="2.1.1.63"/>
    </reaction>
</comment>
<dbReference type="PROSITE" id="PS00374">
    <property type="entry name" value="MGMT"/>
    <property type="match status" value="1"/>
</dbReference>
<evidence type="ECO:0000256" key="5">
    <source>
        <dbReference type="ARBA" id="ARBA00022679"/>
    </source>
</evidence>
<evidence type="ECO:0000313" key="14">
    <source>
        <dbReference type="Proteomes" id="UP000306813"/>
    </source>
</evidence>
<keyword evidence="3 9" id="KW-0963">Cytoplasm</keyword>
<dbReference type="SUPFAM" id="SSF53155">
    <property type="entry name" value="Methylated DNA-protein cysteine methyltransferase domain"/>
    <property type="match status" value="1"/>
</dbReference>
<organism evidence="12 14">
    <name type="scientific">Campylobacter helveticus</name>
    <dbReference type="NCBI Taxonomy" id="28898"/>
    <lineage>
        <taxon>Bacteria</taxon>
        <taxon>Pseudomonadati</taxon>
        <taxon>Campylobacterota</taxon>
        <taxon>Epsilonproteobacteria</taxon>
        <taxon>Campylobacterales</taxon>
        <taxon>Campylobacteraceae</taxon>
        <taxon>Campylobacter</taxon>
    </lineage>
</organism>
<name>A0AAX2UGW3_9BACT</name>
<dbReference type="CDD" id="cd06445">
    <property type="entry name" value="ATase"/>
    <property type="match status" value="1"/>
</dbReference>
<dbReference type="GO" id="GO:0032259">
    <property type="term" value="P:methylation"/>
    <property type="evidence" value="ECO:0007669"/>
    <property type="project" value="UniProtKB-KW"/>
</dbReference>
<gene>
    <name evidence="12" type="ORF">FDW42_08160</name>
    <name evidence="13" type="ORF">FVD16_06760</name>
</gene>
<dbReference type="InterPro" id="IPR036388">
    <property type="entry name" value="WH-like_DNA-bd_sf"/>
</dbReference>
<keyword evidence="4 9" id="KW-0489">Methyltransferase</keyword>
<keyword evidence="15" id="KW-1185">Reference proteome</keyword>